<dbReference type="AlphaFoldDB" id="A0AAV5UE18"/>
<name>A0AAV5UE18_9BILA</name>
<evidence type="ECO:0000256" key="1">
    <source>
        <dbReference type="SAM" id="MobiDB-lite"/>
    </source>
</evidence>
<dbReference type="EMBL" id="BTSX01000006">
    <property type="protein sequence ID" value="GMT05216.1"/>
    <property type="molecule type" value="Genomic_DNA"/>
</dbReference>
<evidence type="ECO:0000313" key="3">
    <source>
        <dbReference type="Proteomes" id="UP001432027"/>
    </source>
</evidence>
<accession>A0AAV5UE18</accession>
<feature type="region of interest" description="Disordered" evidence="1">
    <location>
        <begin position="75"/>
        <end position="106"/>
    </location>
</feature>
<evidence type="ECO:0000313" key="2">
    <source>
        <dbReference type="EMBL" id="GMT05216.1"/>
    </source>
</evidence>
<proteinExistence type="predicted"/>
<gene>
    <name evidence="2" type="ORF">PENTCL1PPCAC_27390</name>
</gene>
<feature type="compositionally biased region" description="Basic and acidic residues" evidence="1">
    <location>
        <begin position="142"/>
        <end position="153"/>
    </location>
</feature>
<feature type="compositionally biased region" description="Acidic residues" evidence="1">
    <location>
        <begin position="36"/>
        <end position="46"/>
    </location>
</feature>
<sequence length="376" mass="42056">MASGLGALVDYGSDEESQETPLHTQQSHGIVSSEEVYAEDGEESVEEPIAKKSRLEGKGIDSAVDSFLAQIGDDLDKISDDKVEADEENGGREGVEEDEDIDGEEIPLESLPAIPTTFESVVIEETPNEEVRPEENEPVMEDQSREEQPPTKEEEPDVKLPFFKLANRCAIAMKSTLNVRSVQMEEYGGYRVYLRYDDIPICLLSSMGQHQSEITARRSAVKELVEQMIQLGLFPPNAKKIMAEKITTVDKMIEVTKPVLSYLKFQLSDQRYQRMLRDDGKMSIKADCTRIQLELIAVLIDQIKFFTYRFYAEPTNNPWLHLAPANSVAPSVYTTPMNMSSMVKNEEPVYGGEYGMEMTSSYSSTPSLSSLSSLSS</sequence>
<feature type="compositionally biased region" description="Acidic residues" evidence="1">
    <location>
        <begin position="95"/>
        <end position="106"/>
    </location>
</feature>
<protein>
    <submittedName>
        <fullName evidence="2">Uncharacterized protein</fullName>
    </submittedName>
</protein>
<comment type="caution">
    <text evidence="2">The sequence shown here is derived from an EMBL/GenBank/DDBJ whole genome shotgun (WGS) entry which is preliminary data.</text>
</comment>
<feature type="non-terminal residue" evidence="2">
    <location>
        <position position="376"/>
    </location>
</feature>
<feature type="region of interest" description="Disordered" evidence="1">
    <location>
        <begin position="1"/>
        <end position="58"/>
    </location>
</feature>
<feature type="compositionally biased region" description="Polar residues" evidence="1">
    <location>
        <begin position="19"/>
        <end position="30"/>
    </location>
</feature>
<reference evidence="2" key="1">
    <citation type="submission" date="2023-10" db="EMBL/GenBank/DDBJ databases">
        <title>Genome assembly of Pristionchus species.</title>
        <authorList>
            <person name="Yoshida K."/>
            <person name="Sommer R.J."/>
        </authorList>
    </citation>
    <scope>NUCLEOTIDE SEQUENCE</scope>
    <source>
        <strain evidence="2">RS0144</strain>
    </source>
</reference>
<feature type="compositionally biased region" description="Basic and acidic residues" evidence="1">
    <location>
        <begin position="48"/>
        <end position="58"/>
    </location>
</feature>
<dbReference type="Proteomes" id="UP001432027">
    <property type="component" value="Unassembled WGS sequence"/>
</dbReference>
<keyword evidence="3" id="KW-1185">Reference proteome</keyword>
<organism evidence="2 3">
    <name type="scientific">Pristionchus entomophagus</name>
    <dbReference type="NCBI Taxonomy" id="358040"/>
    <lineage>
        <taxon>Eukaryota</taxon>
        <taxon>Metazoa</taxon>
        <taxon>Ecdysozoa</taxon>
        <taxon>Nematoda</taxon>
        <taxon>Chromadorea</taxon>
        <taxon>Rhabditida</taxon>
        <taxon>Rhabditina</taxon>
        <taxon>Diplogasteromorpha</taxon>
        <taxon>Diplogasteroidea</taxon>
        <taxon>Neodiplogasteridae</taxon>
        <taxon>Pristionchus</taxon>
    </lineage>
</organism>
<feature type="region of interest" description="Disordered" evidence="1">
    <location>
        <begin position="124"/>
        <end position="156"/>
    </location>
</feature>